<dbReference type="Proteomes" id="UP000185511">
    <property type="component" value="Chromosome"/>
</dbReference>
<proteinExistence type="predicted"/>
<feature type="transmembrane region" description="Helical" evidence="1">
    <location>
        <begin position="135"/>
        <end position="152"/>
    </location>
</feature>
<evidence type="ECO:0000313" key="2">
    <source>
        <dbReference type="EMBL" id="APU14264.1"/>
    </source>
</evidence>
<gene>
    <name evidence="2" type="ORF">UA74_11020</name>
</gene>
<dbReference type="Pfam" id="PF08592">
    <property type="entry name" value="Anthrone_oxy"/>
    <property type="match status" value="1"/>
</dbReference>
<dbReference type="RefSeq" id="WP_075740188.1">
    <property type="nucleotide sequence ID" value="NZ_CP016076.1"/>
</dbReference>
<keyword evidence="1" id="KW-1133">Transmembrane helix</keyword>
<keyword evidence="1" id="KW-0472">Membrane</keyword>
<name>A0AAC9LDD2_9PSEU</name>
<dbReference type="InterPro" id="IPR013901">
    <property type="entry name" value="Anthrone_oxy"/>
</dbReference>
<evidence type="ECO:0000256" key="1">
    <source>
        <dbReference type="SAM" id="Phobius"/>
    </source>
</evidence>
<organism evidence="2 3">
    <name type="scientific">Actinoalloteichus fjordicus</name>
    <dbReference type="NCBI Taxonomy" id="1612552"/>
    <lineage>
        <taxon>Bacteria</taxon>
        <taxon>Bacillati</taxon>
        <taxon>Actinomycetota</taxon>
        <taxon>Actinomycetes</taxon>
        <taxon>Pseudonocardiales</taxon>
        <taxon>Pseudonocardiaceae</taxon>
        <taxon>Actinoalloteichus</taxon>
    </lineage>
</organism>
<feature type="transmembrane region" description="Helical" evidence="1">
    <location>
        <begin position="53"/>
        <end position="72"/>
    </location>
</feature>
<dbReference type="AlphaFoldDB" id="A0AAC9LDD2"/>
<reference evidence="3" key="1">
    <citation type="submission" date="2016-06" db="EMBL/GenBank/DDBJ databases">
        <title>Complete genome sequence of Actinoalloteichus fjordicus DSM 46855 (=ADI127-17), type strain of the new species Actinoalloteichus fjordicus.</title>
        <authorList>
            <person name="Ruckert C."/>
            <person name="Nouioui I."/>
            <person name="Willmese J."/>
            <person name="van Wezel G."/>
            <person name="Klenk H.-P."/>
            <person name="Kalinowski J."/>
            <person name="Zotchev S.B."/>
        </authorList>
    </citation>
    <scope>NUCLEOTIDE SEQUENCE [LARGE SCALE GENOMIC DNA]</scope>
    <source>
        <strain evidence="3">ADI127-7</strain>
    </source>
</reference>
<feature type="transmembrane region" description="Helical" evidence="1">
    <location>
        <begin position="79"/>
        <end position="97"/>
    </location>
</feature>
<keyword evidence="3" id="KW-1185">Reference proteome</keyword>
<protein>
    <submittedName>
        <fullName evidence="2">Integral membrane protein</fullName>
    </submittedName>
</protein>
<dbReference type="KEGG" id="acad:UA74_11020"/>
<evidence type="ECO:0000313" key="3">
    <source>
        <dbReference type="Proteomes" id="UP000185511"/>
    </source>
</evidence>
<dbReference type="EMBL" id="CP016076">
    <property type="protein sequence ID" value="APU14264.1"/>
    <property type="molecule type" value="Genomic_DNA"/>
</dbReference>
<keyword evidence="1" id="KW-0812">Transmembrane</keyword>
<sequence>MLQVLLPLALLANGLSAGVLVGTQLGGWPLLASLPPGRYVHAHAFFSTRYDPFMPACLLLTVLLDGVLLVVAPTPALRLLCALAALLALGTVLISLIKNVPVNKWIQRLDPDDLPADFDRVDPRRSWGGWNQTRSTLAVLALLVNCLVAGLLL</sequence>
<accession>A0AAC9LDD2</accession>